<gene>
    <name evidence="1" type="ORF">B296_00038053</name>
</gene>
<organism evidence="1 2">
    <name type="scientific">Ensete ventricosum</name>
    <name type="common">Abyssinian banana</name>
    <name type="synonym">Musa ensete</name>
    <dbReference type="NCBI Taxonomy" id="4639"/>
    <lineage>
        <taxon>Eukaryota</taxon>
        <taxon>Viridiplantae</taxon>
        <taxon>Streptophyta</taxon>
        <taxon>Embryophyta</taxon>
        <taxon>Tracheophyta</taxon>
        <taxon>Spermatophyta</taxon>
        <taxon>Magnoliopsida</taxon>
        <taxon>Liliopsida</taxon>
        <taxon>Zingiberales</taxon>
        <taxon>Musaceae</taxon>
        <taxon>Ensete</taxon>
    </lineage>
</organism>
<protein>
    <submittedName>
        <fullName evidence="1">Uncharacterized protein</fullName>
    </submittedName>
</protein>
<sequence>MLGLLYRIEWIRTTGFEPRAREALHAGDPRSAGVDAPIVTLMQVFLTSLGCSCKIRPLGWWIPGEVPPTIKLGLIRGVKLDVLLERCNFFSFFIEVERESLSTQESRWGATFIPVCRQSVKSQLHHSYDVYCQPV</sequence>
<dbReference type="EMBL" id="AMZH03009132">
    <property type="protein sequence ID" value="RRT57494.1"/>
    <property type="molecule type" value="Genomic_DNA"/>
</dbReference>
<evidence type="ECO:0000313" key="2">
    <source>
        <dbReference type="Proteomes" id="UP000287651"/>
    </source>
</evidence>
<dbReference type="Proteomes" id="UP000287651">
    <property type="component" value="Unassembled WGS sequence"/>
</dbReference>
<dbReference type="AlphaFoldDB" id="A0A426Z0K7"/>
<comment type="caution">
    <text evidence="1">The sequence shown here is derived from an EMBL/GenBank/DDBJ whole genome shotgun (WGS) entry which is preliminary data.</text>
</comment>
<reference evidence="1 2" key="1">
    <citation type="journal article" date="2014" name="Agronomy (Basel)">
        <title>A Draft Genome Sequence for Ensete ventricosum, the Drought-Tolerant Tree Against Hunger.</title>
        <authorList>
            <person name="Harrison J."/>
            <person name="Moore K.A."/>
            <person name="Paszkiewicz K."/>
            <person name="Jones T."/>
            <person name="Grant M."/>
            <person name="Ambacheew D."/>
            <person name="Muzemil S."/>
            <person name="Studholme D.J."/>
        </authorList>
    </citation>
    <scope>NUCLEOTIDE SEQUENCE [LARGE SCALE GENOMIC DNA]</scope>
</reference>
<name>A0A426Z0K7_ENSVE</name>
<proteinExistence type="predicted"/>
<evidence type="ECO:0000313" key="1">
    <source>
        <dbReference type="EMBL" id="RRT57494.1"/>
    </source>
</evidence>
<accession>A0A426Z0K7</accession>